<comment type="caution">
    <text evidence="1">The sequence shown here is derived from an EMBL/GenBank/DDBJ whole genome shotgun (WGS) entry which is preliminary data.</text>
</comment>
<gene>
    <name evidence="1" type="ORF">DY000_02048867</name>
</gene>
<dbReference type="Proteomes" id="UP000266723">
    <property type="component" value="Unassembled WGS sequence"/>
</dbReference>
<evidence type="ECO:0000313" key="2">
    <source>
        <dbReference type="Proteomes" id="UP000266723"/>
    </source>
</evidence>
<proteinExistence type="predicted"/>
<protein>
    <submittedName>
        <fullName evidence="1">Uncharacterized protein</fullName>
    </submittedName>
</protein>
<reference evidence="1 2" key="1">
    <citation type="journal article" date="2020" name="BMC Genomics">
        <title>Intraspecific diversification of the crop wild relative Brassica cretica Lam. using demographic model selection.</title>
        <authorList>
            <person name="Kioukis A."/>
            <person name="Michalopoulou V.A."/>
            <person name="Briers L."/>
            <person name="Pirintsos S."/>
            <person name="Studholme D.J."/>
            <person name="Pavlidis P."/>
            <person name="Sarris P.F."/>
        </authorList>
    </citation>
    <scope>NUCLEOTIDE SEQUENCE [LARGE SCALE GENOMIC DNA]</scope>
    <source>
        <strain evidence="2">cv. PFS-1207/04</strain>
    </source>
</reference>
<sequence length="110" mass="11828">MRTCSKTSLSVCCSLKFYHSCVKASSIDSSPLSIISAIRNARSFANGCEKHLLRTLDLLTPSEKFPHTSNSLCSDTRPVSIDGVVVASIDVGLLMAFDGIRLVSIDAAYD</sequence>
<dbReference type="EMBL" id="QGKV02000297">
    <property type="protein sequence ID" value="KAF3608591.1"/>
    <property type="molecule type" value="Genomic_DNA"/>
</dbReference>
<keyword evidence="2" id="KW-1185">Reference proteome</keyword>
<name>A0ABQ7EYU1_BRACR</name>
<accession>A0ABQ7EYU1</accession>
<evidence type="ECO:0000313" key="1">
    <source>
        <dbReference type="EMBL" id="KAF3608591.1"/>
    </source>
</evidence>
<organism evidence="1 2">
    <name type="scientific">Brassica cretica</name>
    <name type="common">Mustard</name>
    <dbReference type="NCBI Taxonomy" id="69181"/>
    <lineage>
        <taxon>Eukaryota</taxon>
        <taxon>Viridiplantae</taxon>
        <taxon>Streptophyta</taxon>
        <taxon>Embryophyta</taxon>
        <taxon>Tracheophyta</taxon>
        <taxon>Spermatophyta</taxon>
        <taxon>Magnoliopsida</taxon>
        <taxon>eudicotyledons</taxon>
        <taxon>Gunneridae</taxon>
        <taxon>Pentapetalae</taxon>
        <taxon>rosids</taxon>
        <taxon>malvids</taxon>
        <taxon>Brassicales</taxon>
        <taxon>Brassicaceae</taxon>
        <taxon>Brassiceae</taxon>
        <taxon>Brassica</taxon>
    </lineage>
</organism>